<dbReference type="STRING" id="314260.PB2503_01527"/>
<protein>
    <recommendedName>
        <fullName evidence="3">Ubiquinone biosynthesis protein</fullName>
    </recommendedName>
</protein>
<evidence type="ECO:0000313" key="2">
    <source>
        <dbReference type="Proteomes" id="UP000001302"/>
    </source>
</evidence>
<accession>E0TBK9</accession>
<dbReference type="GO" id="GO:0006744">
    <property type="term" value="P:ubiquinone biosynthetic process"/>
    <property type="evidence" value="ECO:0007669"/>
    <property type="project" value="InterPro"/>
</dbReference>
<dbReference type="HOGENOM" id="CLU_080698_1_0_5"/>
<dbReference type="AlphaFoldDB" id="E0TBK9"/>
<dbReference type="KEGG" id="pbr:PB2503_01527"/>
<sequence length="264" mass="29777">MFDGPYQAYSQHRRPLSALAAVARLIKNKEDTAQVFRIIAALDGPSLNTAFERFAESEQGRHYLKTRPCLRTALMDHEWLASLPAESFGRAYYDFISKEGLSADGLQHEMDHSGERFDEAGPDRQYFAYRIRHSHDLFHILTGYGRDAIGEVSVLIFTVHSSSKASADEKQVRSYGISLIAALGRLKIRREFPNFPVEKCLAEARALGDAARPLTLAPWEDLLDQPLEEVRARYNIARPQTYLSIKDSISAADEEYRDRLAAAA</sequence>
<dbReference type="OrthoDB" id="9775927at2"/>
<dbReference type="eggNOG" id="COG5031">
    <property type="taxonomic scope" value="Bacteria"/>
</dbReference>
<evidence type="ECO:0008006" key="3">
    <source>
        <dbReference type="Google" id="ProtNLM"/>
    </source>
</evidence>
<dbReference type="InterPro" id="IPR007715">
    <property type="entry name" value="Coq4"/>
</dbReference>
<dbReference type="Pfam" id="PF05019">
    <property type="entry name" value="Coq4"/>
    <property type="match status" value="1"/>
</dbReference>
<name>E0TBK9_PARBH</name>
<dbReference type="EMBL" id="CP002156">
    <property type="protein sequence ID" value="ADM08384.1"/>
    <property type="molecule type" value="Genomic_DNA"/>
</dbReference>
<dbReference type="Proteomes" id="UP000001302">
    <property type="component" value="Chromosome"/>
</dbReference>
<dbReference type="PANTHER" id="PTHR12922:SF7">
    <property type="entry name" value="UBIQUINONE BIOSYNTHESIS PROTEIN COQ4 HOMOLOG, MITOCHONDRIAL"/>
    <property type="match status" value="1"/>
</dbReference>
<dbReference type="RefSeq" id="WP_013299358.1">
    <property type="nucleotide sequence ID" value="NC_014414.1"/>
</dbReference>
<reference evidence="1 2" key="2">
    <citation type="journal article" date="2011" name="J. Bacteriol.">
        <title>Complete genome sequence of strain HTCC2503T of Parvularcula bermudensis, the type species of the order "Parvularculales" in the class Alphaproteobacteria.</title>
        <authorList>
            <person name="Oh H.M."/>
            <person name="Kang I."/>
            <person name="Vergin K.L."/>
            <person name="Kang D."/>
            <person name="Rhee K.H."/>
            <person name="Giovannoni S.J."/>
            <person name="Cho J.C."/>
        </authorList>
    </citation>
    <scope>NUCLEOTIDE SEQUENCE [LARGE SCALE GENOMIC DNA]</scope>
    <source>
        <strain evidence="2">ATCC BAA-594 / HTCC2503 / KCTC 12087</strain>
    </source>
</reference>
<gene>
    <name evidence="1" type="ordered locus">PB2503_01527</name>
</gene>
<keyword evidence="2" id="KW-1185">Reference proteome</keyword>
<organism evidence="1 2">
    <name type="scientific">Parvularcula bermudensis (strain ATCC BAA-594 / HTCC2503 / KCTC 12087)</name>
    <dbReference type="NCBI Taxonomy" id="314260"/>
    <lineage>
        <taxon>Bacteria</taxon>
        <taxon>Pseudomonadati</taxon>
        <taxon>Pseudomonadota</taxon>
        <taxon>Alphaproteobacteria</taxon>
        <taxon>Parvularculales</taxon>
        <taxon>Parvularculaceae</taxon>
        <taxon>Parvularcula</taxon>
    </lineage>
</organism>
<proteinExistence type="predicted"/>
<evidence type="ECO:0000313" key="1">
    <source>
        <dbReference type="EMBL" id="ADM08384.1"/>
    </source>
</evidence>
<dbReference type="PANTHER" id="PTHR12922">
    <property type="entry name" value="UBIQUINONE BIOSYNTHESIS PROTEIN"/>
    <property type="match status" value="1"/>
</dbReference>
<reference evidence="2" key="1">
    <citation type="submission" date="2010-08" db="EMBL/GenBank/DDBJ databases">
        <title>Genome sequence of Parvularcula bermudensis HTCC2503.</title>
        <authorList>
            <person name="Kang D.-M."/>
            <person name="Oh H.-M."/>
            <person name="Cho J.-C."/>
        </authorList>
    </citation>
    <scope>NUCLEOTIDE SEQUENCE [LARGE SCALE GENOMIC DNA]</scope>
    <source>
        <strain evidence="2">ATCC BAA-594 / HTCC2503 / KCTC 12087</strain>
    </source>
</reference>